<dbReference type="Proteomes" id="UP000255207">
    <property type="component" value="Unassembled WGS sequence"/>
</dbReference>
<proteinExistence type="predicted"/>
<comment type="caution">
    <text evidence="3">The sequence shown here is derived from an EMBL/GenBank/DDBJ whole genome shotgun (WGS) entry which is preliminary data.</text>
</comment>
<gene>
    <name evidence="3" type="ORF">DWE98_08835</name>
</gene>
<organism evidence="3 4">
    <name type="scientific">Bosea caraganae</name>
    <dbReference type="NCBI Taxonomy" id="2763117"/>
    <lineage>
        <taxon>Bacteria</taxon>
        <taxon>Pseudomonadati</taxon>
        <taxon>Pseudomonadota</taxon>
        <taxon>Alphaproteobacteria</taxon>
        <taxon>Hyphomicrobiales</taxon>
        <taxon>Boseaceae</taxon>
        <taxon>Bosea</taxon>
    </lineage>
</organism>
<dbReference type="OrthoDB" id="5186924at2"/>
<feature type="transmembrane region" description="Helical" evidence="1">
    <location>
        <begin position="27"/>
        <end position="47"/>
    </location>
</feature>
<sequence length="168" mass="17350">MPPGSPCPARDVQGAADFMQIRDHKDFALGSACLAIGAVFALTATSYNLGTASKMGPGYFPFVLGTLLAIAGAVIAVRSAAGGKALRRLERVDLKAGLLVLGSICLFAVLFDDIGLVLAIVGAVLLSSRAAPDYSLKQALAAGLVLCVLCVVIFAWALGLQMPIWPSF</sequence>
<protein>
    <submittedName>
        <fullName evidence="3">Tripartite tricarboxylate transporter TctB family protein</fullName>
    </submittedName>
</protein>
<keyword evidence="1" id="KW-0472">Membrane</keyword>
<evidence type="ECO:0000313" key="3">
    <source>
        <dbReference type="EMBL" id="RDJ26935.1"/>
    </source>
</evidence>
<dbReference type="InterPro" id="IPR009936">
    <property type="entry name" value="DUF1468"/>
</dbReference>
<accession>A0A370L9H3</accession>
<evidence type="ECO:0000256" key="1">
    <source>
        <dbReference type="SAM" id="Phobius"/>
    </source>
</evidence>
<keyword evidence="4" id="KW-1185">Reference proteome</keyword>
<name>A0A370L9H3_9HYPH</name>
<keyword evidence="1" id="KW-0812">Transmembrane</keyword>
<feature type="transmembrane region" description="Helical" evidence="1">
    <location>
        <begin position="59"/>
        <end position="77"/>
    </location>
</feature>
<evidence type="ECO:0000313" key="4">
    <source>
        <dbReference type="Proteomes" id="UP000255207"/>
    </source>
</evidence>
<dbReference type="EMBL" id="QQTP01000003">
    <property type="protein sequence ID" value="RDJ26935.1"/>
    <property type="molecule type" value="Genomic_DNA"/>
</dbReference>
<dbReference type="AlphaFoldDB" id="A0A370L9H3"/>
<feature type="transmembrane region" description="Helical" evidence="1">
    <location>
        <begin position="98"/>
        <end position="127"/>
    </location>
</feature>
<feature type="domain" description="DUF1468" evidence="2">
    <location>
        <begin position="29"/>
        <end position="163"/>
    </location>
</feature>
<evidence type="ECO:0000259" key="2">
    <source>
        <dbReference type="Pfam" id="PF07331"/>
    </source>
</evidence>
<feature type="transmembrane region" description="Helical" evidence="1">
    <location>
        <begin position="139"/>
        <end position="160"/>
    </location>
</feature>
<dbReference type="Pfam" id="PF07331">
    <property type="entry name" value="TctB"/>
    <property type="match status" value="1"/>
</dbReference>
<reference evidence="4" key="1">
    <citation type="submission" date="2018-07" db="EMBL/GenBank/DDBJ databases">
        <authorList>
            <person name="Safronova V.I."/>
            <person name="Chirak E.R."/>
            <person name="Sazanova A.L."/>
        </authorList>
    </citation>
    <scope>NUCLEOTIDE SEQUENCE [LARGE SCALE GENOMIC DNA]</scope>
    <source>
        <strain evidence="4">RCAM04685</strain>
    </source>
</reference>
<keyword evidence="1" id="KW-1133">Transmembrane helix</keyword>